<keyword evidence="3 9" id="KW-0812">Transmembrane</keyword>
<keyword evidence="7 9" id="KW-0472">Membrane</keyword>
<reference evidence="10" key="1">
    <citation type="submission" date="2019-09" db="EMBL/GenBank/DDBJ databases">
        <title>Characterisation of the sponge microbiome using genome-centric metagenomics.</title>
        <authorList>
            <person name="Engelberts J.P."/>
            <person name="Robbins S.J."/>
            <person name="De Goeij J.M."/>
            <person name="Aranda M."/>
            <person name="Bell S.C."/>
            <person name="Webster N.S."/>
        </authorList>
    </citation>
    <scope>NUCLEOTIDE SEQUENCE</scope>
    <source>
        <strain evidence="10">SB0662_bin_9</strain>
    </source>
</reference>
<name>A0A6B1DSA9_9CHLR</name>
<evidence type="ECO:0000256" key="7">
    <source>
        <dbReference type="ARBA" id="ARBA00023136"/>
    </source>
</evidence>
<comment type="subcellular location">
    <subcellularLocation>
        <location evidence="1">Membrane</location>
        <topology evidence="1">Single-pass membrane protein</topology>
    </subcellularLocation>
</comment>
<feature type="region of interest" description="Disordered" evidence="8">
    <location>
        <begin position="100"/>
        <end position="241"/>
    </location>
</feature>
<evidence type="ECO:0000256" key="9">
    <source>
        <dbReference type="SAM" id="Phobius"/>
    </source>
</evidence>
<feature type="compositionally biased region" description="Polar residues" evidence="8">
    <location>
        <begin position="149"/>
        <end position="159"/>
    </location>
</feature>
<dbReference type="GO" id="GO:0015031">
    <property type="term" value="P:protein transport"/>
    <property type="evidence" value="ECO:0007669"/>
    <property type="project" value="UniProtKB-KW"/>
</dbReference>
<sequence length="241" mass="26139">MGLNGPNFLGIGLPELMFIIVLGLVVLGPDRLPTVAKDLIRAFFRIRNLSKDLTGQLEAELGFDELKELRELKGMKTGGLVEAWANDELDLNLDGENSVTDQIEEEKKKKREKVRRERELKQRRDKAKRDQQAKIDALLEKDEAAQESDGGTTDATSDVSTTGTSDAADGDTEAEPTNTIQNVGMDNLIGAGRVDPAYVGQEEKDPTGEPDAVPEADAEARAVDADTASDPEPIPAAPERS</sequence>
<dbReference type="AlphaFoldDB" id="A0A6B1DSA9"/>
<dbReference type="GO" id="GO:0016020">
    <property type="term" value="C:membrane"/>
    <property type="evidence" value="ECO:0007669"/>
    <property type="project" value="UniProtKB-SubCell"/>
</dbReference>
<comment type="caution">
    <text evidence="10">The sequence shown here is derived from an EMBL/GenBank/DDBJ whole genome shotgun (WGS) entry which is preliminary data.</text>
</comment>
<organism evidence="10">
    <name type="scientific">Caldilineaceae bacterium SB0662_bin_9</name>
    <dbReference type="NCBI Taxonomy" id="2605258"/>
    <lineage>
        <taxon>Bacteria</taxon>
        <taxon>Bacillati</taxon>
        <taxon>Chloroflexota</taxon>
        <taxon>Caldilineae</taxon>
        <taxon>Caldilineales</taxon>
        <taxon>Caldilineaceae</taxon>
    </lineage>
</organism>
<keyword evidence="6" id="KW-0811">Translocation</keyword>
<evidence type="ECO:0000256" key="3">
    <source>
        <dbReference type="ARBA" id="ARBA00022692"/>
    </source>
</evidence>
<dbReference type="Pfam" id="PF02416">
    <property type="entry name" value="TatA_B_E"/>
    <property type="match status" value="1"/>
</dbReference>
<evidence type="ECO:0008006" key="11">
    <source>
        <dbReference type="Google" id="ProtNLM"/>
    </source>
</evidence>
<protein>
    <recommendedName>
        <fullName evidence="11">Sec-independent protein translocase protein TatB homolog</fullName>
    </recommendedName>
</protein>
<evidence type="ECO:0000313" key="10">
    <source>
        <dbReference type="EMBL" id="MYD90107.1"/>
    </source>
</evidence>
<dbReference type="InterPro" id="IPR003369">
    <property type="entry name" value="TatA/B/E"/>
</dbReference>
<dbReference type="PANTHER" id="PTHR33162">
    <property type="entry name" value="SEC-INDEPENDENT PROTEIN TRANSLOCASE PROTEIN TATA, CHLOROPLASTIC"/>
    <property type="match status" value="1"/>
</dbReference>
<evidence type="ECO:0000256" key="5">
    <source>
        <dbReference type="ARBA" id="ARBA00022989"/>
    </source>
</evidence>
<accession>A0A6B1DSA9</accession>
<dbReference type="EMBL" id="VXPY01000049">
    <property type="protein sequence ID" value="MYD90107.1"/>
    <property type="molecule type" value="Genomic_DNA"/>
</dbReference>
<evidence type="ECO:0000256" key="2">
    <source>
        <dbReference type="ARBA" id="ARBA00022448"/>
    </source>
</evidence>
<proteinExistence type="predicted"/>
<dbReference type="PRINTS" id="PR01506">
    <property type="entry name" value="TATBPROTEIN"/>
</dbReference>
<gene>
    <name evidence="10" type="ORF">F4Y08_07175</name>
</gene>
<feature type="compositionally biased region" description="Pro residues" evidence="8">
    <location>
        <begin position="232"/>
        <end position="241"/>
    </location>
</feature>
<feature type="compositionally biased region" description="Basic and acidic residues" evidence="8">
    <location>
        <begin position="114"/>
        <end position="144"/>
    </location>
</feature>
<dbReference type="Gene3D" id="1.20.5.3310">
    <property type="match status" value="1"/>
</dbReference>
<evidence type="ECO:0000256" key="1">
    <source>
        <dbReference type="ARBA" id="ARBA00004167"/>
    </source>
</evidence>
<dbReference type="PANTHER" id="PTHR33162:SF1">
    <property type="entry name" value="SEC-INDEPENDENT PROTEIN TRANSLOCASE PROTEIN TATA, CHLOROPLASTIC"/>
    <property type="match status" value="1"/>
</dbReference>
<feature type="transmembrane region" description="Helical" evidence="9">
    <location>
        <begin position="6"/>
        <end position="27"/>
    </location>
</feature>
<keyword evidence="5 9" id="KW-1133">Transmembrane helix</keyword>
<evidence type="ECO:0000256" key="8">
    <source>
        <dbReference type="SAM" id="MobiDB-lite"/>
    </source>
</evidence>
<evidence type="ECO:0000256" key="4">
    <source>
        <dbReference type="ARBA" id="ARBA00022927"/>
    </source>
</evidence>
<keyword evidence="4" id="KW-0653">Protein transport</keyword>
<evidence type="ECO:0000256" key="6">
    <source>
        <dbReference type="ARBA" id="ARBA00023010"/>
    </source>
</evidence>
<keyword evidence="2" id="KW-0813">Transport</keyword>